<feature type="domain" description="Peptidase M48" evidence="14">
    <location>
        <begin position="90"/>
        <end position="321"/>
    </location>
</feature>
<keyword evidence="10 13" id="KW-0472">Membrane</keyword>
<evidence type="ECO:0000256" key="5">
    <source>
        <dbReference type="ARBA" id="ARBA00022723"/>
    </source>
</evidence>
<dbReference type="GO" id="GO:0006508">
    <property type="term" value="P:proteolysis"/>
    <property type="evidence" value="ECO:0007669"/>
    <property type="project" value="UniProtKB-KW"/>
</dbReference>
<dbReference type="RefSeq" id="WP_196149835.1">
    <property type="nucleotide sequence ID" value="NZ_JADMLG010000005.1"/>
</dbReference>
<evidence type="ECO:0000256" key="10">
    <source>
        <dbReference type="ARBA" id="ARBA00023136"/>
    </source>
</evidence>
<keyword evidence="7 11" id="KW-0862">Zinc</keyword>
<dbReference type="AlphaFoldDB" id="A0A931IBK1"/>
<feature type="transmembrane region" description="Helical" evidence="13">
    <location>
        <begin position="230"/>
        <end position="255"/>
    </location>
</feature>
<feature type="compositionally biased region" description="Basic and acidic residues" evidence="12">
    <location>
        <begin position="346"/>
        <end position="361"/>
    </location>
</feature>
<feature type="transmembrane region" description="Helical" evidence="13">
    <location>
        <begin position="26"/>
        <end position="50"/>
    </location>
</feature>
<comment type="caution">
    <text evidence="15">The sequence shown here is derived from an EMBL/GenBank/DDBJ whole genome shotgun (WGS) entry which is preliminary data.</text>
</comment>
<evidence type="ECO:0000313" key="16">
    <source>
        <dbReference type="Proteomes" id="UP000655751"/>
    </source>
</evidence>
<keyword evidence="16" id="KW-1185">Reference proteome</keyword>
<dbReference type="PANTHER" id="PTHR43221">
    <property type="entry name" value="PROTEASE HTPX"/>
    <property type="match status" value="1"/>
</dbReference>
<evidence type="ECO:0000256" key="7">
    <source>
        <dbReference type="ARBA" id="ARBA00022833"/>
    </source>
</evidence>
<feature type="transmembrane region" description="Helical" evidence="13">
    <location>
        <begin position="56"/>
        <end position="77"/>
    </location>
</feature>
<dbReference type="InterPro" id="IPR050083">
    <property type="entry name" value="HtpX_protease"/>
</dbReference>
<dbReference type="Gene3D" id="3.30.2010.10">
    <property type="entry name" value="Metalloproteases ('zincins'), catalytic domain"/>
    <property type="match status" value="1"/>
</dbReference>
<reference evidence="15" key="1">
    <citation type="submission" date="2020-11" db="EMBL/GenBank/DDBJ databases">
        <title>Nocardia NEAU-351.nov., a novel actinomycete isolated from the cow dung.</title>
        <authorList>
            <person name="Zhang X."/>
        </authorList>
    </citation>
    <scope>NUCLEOTIDE SEQUENCE</scope>
    <source>
        <strain evidence="15">NEAU-351</strain>
    </source>
</reference>
<keyword evidence="4 13" id="KW-0812">Transmembrane</keyword>
<keyword evidence="8 13" id="KW-1133">Transmembrane helix</keyword>
<proteinExistence type="inferred from homology"/>
<sequence>MARPMHMDSSAGPHPPRRPARIRTTLVTLLVSLPSMVLGGLLVFAVGALFGSTPALGLTVFWLVAALFVPGPTGDMAPRIFPVRRPRPEEQGALGSAWHNVTRAAGVRAVDYSLWVEDTDHLNALAAPGRIVAITSVALRLGARELEAILAHELGHHLGGDQRARMLSYWYALPLTLLRRILRRIAWRFAVFVAHAAHVVGAVGALRLFGVRKPLDTIAIVVAVATRVGFVLALAVAAVLHFGALVALPLAAILLEPFAERAQRRRGELDADRTAVDLGYGAEMRAVLELWSQRAEPRGRFARLLDSHPEIATRIEAVEARMRDIHTPPPGGPRSAHPPRFASARRFIDGRTGERSRRRDR</sequence>
<dbReference type="Proteomes" id="UP000655751">
    <property type="component" value="Unassembled WGS sequence"/>
</dbReference>
<protein>
    <submittedName>
        <fullName evidence="15">M48 family metalloprotease</fullName>
    </submittedName>
</protein>
<dbReference type="GO" id="GO:0005886">
    <property type="term" value="C:plasma membrane"/>
    <property type="evidence" value="ECO:0007669"/>
    <property type="project" value="UniProtKB-SubCell"/>
</dbReference>
<keyword evidence="3 11" id="KW-0645">Protease</keyword>
<keyword evidence="5" id="KW-0479">Metal-binding</keyword>
<gene>
    <name evidence="15" type="ORF">IT779_14530</name>
</gene>
<evidence type="ECO:0000256" key="6">
    <source>
        <dbReference type="ARBA" id="ARBA00022801"/>
    </source>
</evidence>
<dbReference type="EMBL" id="JADMLG010000005">
    <property type="protein sequence ID" value="MBH0777493.1"/>
    <property type="molecule type" value="Genomic_DNA"/>
</dbReference>
<dbReference type="GO" id="GO:0004222">
    <property type="term" value="F:metalloendopeptidase activity"/>
    <property type="evidence" value="ECO:0007669"/>
    <property type="project" value="InterPro"/>
</dbReference>
<dbReference type="PANTHER" id="PTHR43221:SF1">
    <property type="entry name" value="PROTEASE HTPX"/>
    <property type="match status" value="1"/>
</dbReference>
<evidence type="ECO:0000259" key="14">
    <source>
        <dbReference type="Pfam" id="PF01435"/>
    </source>
</evidence>
<evidence type="ECO:0000313" key="15">
    <source>
        <dbReference type="EMBL" id="MBH0777493.1"/>
    </source>
</evidence>
<accession>A0A931IBK1</accession>
<organism evidence="15 16">
    <name type="scientific">Nocardia bovistercoris</name>
    <dbReference type="NCBI Taxonomy" id="2785916"/>
    <lineage>
        <taxon>Bacteria</taxon>
        <taxon>Bacillati</taxon>
        <taxon>Actinomycetota</taxon>
        <taxon>Actinomycetes</taxon>
        <taxon>Mycobacteriales</taxon>
        <taxon>Nocardiaceae</taxon>
        <taxon>Nocardia</taxon>
    </lineage>
</organism>
<evidence type="ECO:0000256" key="12">
    <source>
        <dbReference type="SAM" id="MobiDB-lite"/>
    </source>
</evidence>
<evidence type="ECO:0000256" key="8">
    <source>
        <dbReference type="ARBA" id="ARBA00022989"/>
    </source>
</evidence>
<comment type="similarity">
    <text evidence="11">Belongs to the peptidase M48 family.</text>
</comment>
<feature type="region of interest" description="Disordered" evidence="12">
    <location>
        <begin position="324"/>
        <end position="361"/>
    </location>
</feature>
<evidence type="ECO:0000256" key="9">
    <source>
        <dbReference type="ARBA" id="ARBA00023049"/>
    </source>
</evidence>
<dbReference type="GO" id="GO:0046872">
    <property type="term" value="F:metal ion binding"/>
    <property type="evidence" value="ECO:0007669"/>
    <property type="project" value="UniProtKB-KW"/>
</dbReference>
<evidence type="ECO:0000256" key="4">
    <source>
        <dbReference type="ARBA" id="ARBA00022692"/>
    </source>
</evidence>
<evidence type="ECO:0000256" key="1">
    <source>
        <dbReference type="ARBA" id="ARBA00004651"/>
    </source>
</evidence>
<name>A0A931IBK1_9NOCA</name>
<keyword evidence="6 11" id="KW-0378">Hydrolase</keyword>
<keyword evidence="2" id="KW-1003">Cell membrane</keyword>
<dbReference type="Pfam" id="PF01435">
    <property type="entry name" value="Peptidase_M48"/>
    <property type="match status" value="1"/>
</dbReference>
<evidence type="ECO:0000256" key="3">
    <source>
        <dbReference type="ARBA" id="ARBA00022670"/>
    </source>
</evidence>
<keyword evidence="9 11" id="KW-0482">Metalloprotease</keyword>
<dbReference type="InterPro" id="IPR001915">
    <property type="entry name" value="Peptidase_M48"/>
</dbReference>
<evidence type="ECO:0000256" key="2">
    <source>
        <dbReference type="ARBA" id="ARBA00022475"/>
    </source>
</evidence>
<comment type="subcellular location">
    <subcellularLocation>
        <location evidence="1">Cell membrane</location>
        <topology evidence="1">Multi-pass membrane protein</topology>
    </subcellularLocation>
</comment>
<evidence type="ECO:0000256" key="13">
    <source>
        <dbReference type="SAM" id="Phobius"/>
    </source>
</evidence>
<feature type="transmembrane region" description="Helical" evidence="13">
    <location>
        <begin position="189"/>
        <end position="210"/>
    </location>
</feature>
<comment type="cofactor">
    <cofactor evidence="11">
        <name>Zn(2+)</name>
        <dbReference type="ChEBI" id="CHEBI:29105"/>
    </cofactor>
    <text evidence="11">Binds 1 zinc ion per subunit.</text>
</comment>
<evidence type="ECO:0000256" key="11">
    <source>
        <dbReference type="RuleBase" id="RU003983"/>
    </source>
</evidence>